<dbReference type="InParanoid" id="H3D0X7"/>
<keyword evidence="12" id="KW-1185">Reference proteome</keyword>
<dbReference type="OMA" id="VCHLSVC"/>
<protein>
    <recommendedName>
        <fullName evidence="13">Interleukin 1 receptor accessory protein</fullName>
    </recommendedName>
</protein>
<keyword evidence="7" id="KW-1133">Transmembrane helix</keyword>
<evidence type="ECO:0000259" key="10">
    <source>
        <dbReference type="PROSITE" id="PS50835"/>
    </source>
</evidence>
<feature type="domain" description="Ig-like" evidence="10">
    <location>
        <begin position="259"/>
        <end position="365"/>
    </location>
</feature>
<feature type="domain" description="TIR" evidence="9">
    <location>
        <begin position="418"/>
        <end position="562"/>
    </location>
</feature>
<dbReference type="InterPro" id="IPR035897">
    <property type="entry name" value="Toll_tir_struct_dom_sf"/>
</dbReference>
<evidence type="ECO:0000256" key="6">
    <source>
        <dbReference type="ARBA" id="ARBA00023319"/>
    </source>
</evidence>
<dbReference type="Pfam" id="PF01582">
    <property type="entry name" value="TIR"/>
    <property type="match status" value="1"/>
</dbReference>
<name>H3D0X7_TETNG</name>
<keyword evidence="7" id="KW-0812">Transmembrane</keyword>
<evidence type="ECO:0000256" key="5">
    <source>
        <dbReference type="ARBA" id="ARBA00023180"/>
    </source>
</evidence>
<feature type="chain" id="PRO_5003582689" description="Interleukin 1 receptor accessory protein" evidence="8">
    <location>
        <begin position="25"/>
        <end position="569"/>
    </location>
</feature>
<dbReference type="GeneTree" id="ENSGT01150000286976"/>
<dbReference type="GO" id="GO:0007165">
    <property type="term" value="P:signal transduction"/>
    <property type="evidence" value="ECO:0007669"/>
    <property type="project" value="InterPro"/>
</dbReference>
<evidence type="ECO:0000256" key="4">
    <source>
        <dbReference type="ARBA" id="ARBA00023157"/>
    </source>
</evidence>
<reference evidence="11" key="3">
    <citation type="submission" date="2025-09" db="UniProtKB">
        <authorList>
            <consortium name="Ensembl"/>
        </authorList>
    </citation>
    <scope>IDENTIFICATION</scope>
</reference>
<evidence type="ECO:0000256" key="7">
    <source>
        <dbReference type="SAM" id="Phobius"/>
    </source>
</evidence>
<feature type="transmembrane region" description="Helical" evidence="7">
    <location>
        <begin position="379"/>
        <end position="404"/>
    </location>
</feature>
<keyword evidence="4" id="KW-1015">Disulfide bond</keyword>
<dbReference type="GO" id="GO:0016787">
    <property type="term" value="F:hydrolase activity"/>
    <property type="evidence" value="ECO:0007669"/>
    <property type="project" value="UniProtKB-KW"/>
</dbReference>
<evidence type="ECO:0000256" key="3">
    <source>
        <dbReference type="ARBA" id="ARBA00023027"/>
    </source>
</evidence>
<dbReference type="InterPro" id="IPR000157">
    <property type="entry name" value="TIR_dom"/>
</dbReference>
<evidence type="ECO:0000256" key="2">
    <source>
        <dbReference type="ARBA" id="ARBA00022801"/>
    </source>
</evidence>
<dbReference type="InterPro" id="IPR013783">
    <property type="entry name" value="Ig-like_fold"/>
</dbReference>
<dbReference type="Ensembl" id="ENSTNIT00000014360.1">
    <property type="protein sequence ID" value="ENSTNIP00000014163.1"/>
    <property type="gene ID" value="ENSTNIG00000011227.1"/>
</dbReference>
<dbReference type="Gene3D" id="3.40.50.10140">
    <property type="entry name" value="Toll/interleukin-1 receptor homology (TIR) domain"/>
    <property type="match status" value="1"/>
</dbReference>
<dbReference type="SMART" id="SM00409">
    <property type="entry name" value="IG"/>
    <property type="match status" value="2"/>
</dbReference>
<dbReference type="SUPFAM" id="SSF52200">
    <property type="entry name" value="Toll/Interleukin receptor TIR domain"/>
    <property type="match status" value="1"/>
</dbReference>
<dbReference type="PANTHER" id="PTHR11890:SF20">
    <property type="entry name" value="INTERLEUKIN-1 RECEPTOR ACCESSORY PROTEIN"/>
    <property type="match status" value="1"/>
</dbReference>
<keyword evidence="8" id="KW-0732">Signal</keyword>
<accession>H3D0X7</accession>
<dbReference type="STRING" id="99883.ENSTNIP00000014163"/>
<evidence type="ECO:0000313" key="12">
    <source>
        <dbReference type="Proteomes" id="UP000007303"/>
    </source>
</evidence>
<dbReference type="PRINTS" id="PR01537">
    <property type="entry name" value="INTRLKN1R1F"/>
</dbReference>
<dbReference type="Gene3D" id="2.60.40.10">
    <property type="entry name" value="Immunoglobulins"/>
    <property type="match status" value="3"/>
</dbReference>
<reference evidence="12" key="1">
    <citation type="journal article" date="2004" name="Nature">
        <title>Genome duplication in the teleost fish Tetraodon nigroviridis reveals the early vertebrate proto-karyotype.</title>
        <authorList>
            <person name="Jaillon O."/>
            <person name="Aury J.-M."/>
            <person name="Brunet F."/>
            <person name="Petit J.-L."/>
            <person name="Stange-Thomann N."/>
            <person name="Mauceli E."/>
            <person name="Bouneau L."/>
            <person name="Fischer C."/>
            <person name="Ozouf-Costaz C."/>
            <person name="Bernot A."/>
            <person name="Nicaud S."/>
            <person name="Jaffe D."/>
            <person name="Fisher S."/>
            <person name="Lutfalla G."/>
            <person name="Dossat C."/>
            <person name="Segurens B."/>
            <person name="Dasilva C."/>
            <person name="Salanoubat M."/>
            <person name="Levy M."/>
            <person name="Boudet N."/>
            <person name="Castellano S."/>
            <person name="Anthouard V."/>
            <person name="Jubin C."/>
            <person name="Castelli V."/>
            <person name="Katinka M."/>
            <person name="Vacherie B."/>
            <person name="Biemont C."/>
            <person name="Skalli Z."/>
            <person name="Cattolico L."/>
            <person name="Poulain J."/>
            <person name="De Berardinis V."/>
            <person name="Cruaud C."/>
            <person name="Duprat S."/>
            <person name="Brottier P."/>
            <person name="Coutanceau J.-P."/>
            <person name="Gouzy J."/>
            <person name="Parra G."/>
            <person name="Lardier G."/>
            <person name="Chapple C."/>
            <person name="McKernan K.J."/>
            <person name="McEwan P."/>
            <person name="Bosak S."/>
            <person name="Kellis M."/>
            <person name="Volff J.-N."/>
            <person name="Guigo R."/>
            <person name="Zody M.C."/>
            <person name="Mesirov J."/>
            <person name="Lindblad-Toh K."/>
            <person name="Birren B."/>
            <person name="Nusbaum C."/>
            <person name="Kahn D."/>
            <person name="Robinson-Rechavi M."/>
            <person name="Laudet V."/>
            <person name="Schachter V."/>
            <person name="Quetier F."/>
            <person name="Saurin W."/>
            <person name="Scarpelli C."/>
            <person name="Wincker P."/>
            <person name="Lander E.S."/>
            <person name="Weissenbach J."/>
            <person name="Roest Crollius H."/>
        </authorList>
    </citation>
    <scope>NUCLEOTIDE SEQUENCE [LARGE SCALE GENOMIC DNA]</scope>
</reference>
<evidence type="ECO:0000259" key="9">
    <source>
        <dbReference type="PROSITE" id="PS50104"/>
    </source>
</evidence>
<dbReference type="PROSITE" id="PS50104">
    <property type="entry name" value="TIR"/>
    <property type="match status" value="1"/>
</dbReference>
<evidence type="ECO:0000256" key="1">
    <source>
        <dbReference type="ARBA" id="ARBA00009752"/>
    </source>
</evidence>
<evidence type="ECO:0008006" key="13">
    <source>
        <dbReference type="Google" id="ProtNLM"/>
    </source>
</evidence>
<dbReference type="InterPro" id="IPR007110">
    <property type="entry name" value="Ig-like_dom"/>
</dbReference>
<evidence type="ECO:0000313" key="11">
    <source>
        <dbReference type="Ensembl" id="ENSTNIP00000014163.1"/>
    </source>
</evidence>
<dbReference type="InterPro" id="IPR036179">
    <property type="entry name" value="Ig-like_dom_sf"/>
</dbReference>
<comment type="similarity">
    <text evidence="1">Belongs to the interleukin-1 receptor family.</text>
</comment>
<keyword evidence="3" id="KW-0520">NAD</keyword>
<organism evidence="11 12">
    <name type="scientific">Tetraodon nigroviridis</name>
    <name type="common">Spotted green pufferfish</name>
    <name type="synonym">Chelonodon nigroviridis</name>
    <dbReference type="NCBI Taxonomy" id="99883"/>
    <lineage>
        <taxon>Eukaryota</taxon>
        <taxon>Metazoa</taxon>
        <taxon>Chordata</taxon>
        <taxon>Craniata</taxon>
        <taxon>Vertebrata</taxon>
        <taxon>Euteleostomi</taxon>
        <taxon>Actinopterygii</taxon>
        <taxon>Neopterygii</taxon>
        <taxon>Teleostei</taxon>
        <taxon>Neoteleostei</taxon>
        <taxon>Acanthomorphata</taxon>
        <taxon>Eupercaria</taxon>
        <taxon>Tetraodontiformes</taxon>
        <taxon>Tetradontoidea</taxon>
        <taxon>Tetraodontidae</taxon>
        <taxon>Tetraodon</taxon>
    </lineage>
</organism>
<feature type="signal peptide" evidence="8">
    <location>
        <begin position="1"/>
        <end position="24"/>
    </location>
</feature>
<evidence type="ECO:0000256" key="8">
    <source>
        <dbReference type="SAM" id="SignalP"/>
    </source>
</evidence>
<dbReference type="InterPro" id="IPR003599">
    <property type="entry name" value="Ig_sub"/>
</dbReference>
<proteinExistence type="inferred from homology"/>
<dbReference type="PANTHER" id="PTHR11890">
    <property type="entry name" value="INTERLEUKIN-1 RECEPTOR FAMILY MEMBER"/>
    <property type="match status" value="1"/>
</dbReference>
<keyword evidence="5" id="KW-0325">Glycoprotein</keyword>
<keyword evidence="2" id="KW-0378">Hydrolase</keyword>
<dbReference type="InterPro" id="IPR015621">
    <property type="entry name" value="IL-1_rcpt_fam"/>
</dbReference>
<dbReference type="HOGENOM" id="CLU_025552_0_1_1"/>
<dbReference type="PROSITE" id="PS50835">
    <property type="entry name" value="IG_LIKE"/>
    <property type="match status" value="2"/>
</dbReference>
<dbReference type="SUPFAM" id="SSF48726">
    <property type="entry name" value="Immunoglobulin"/>
    <property type="match status" value="2"/>
</dbReference>
<dbReference type="SMART" id="SM00255">
    <property type="entry name" value="TIR"/>
    <property type="match status" value="1"/>
</dbReference>
<dbReference type="Proteomes" id="UP000007303">
    <property type="component" value="Unassembled WGS sequence"/>
</dbReference>
<keyword evidence="6" id="KW-0393">Immunoglobulin domain</keyword>
<reference evidence="11" key="2">
    <citation type="submission" date="2025-08" db="UniProtKB">
        <authorList>
            <consortium name="Ensembl"/>
        </authorList>
    </citation>
    <scope>IDENTIFICATION</scope>
</reference>
<keyword evidence="7" id="KW-0472">Membrane</keyword>
<feature type="domain" description="Ig-like" evidence="10">
    <location>
        <begin position="9"/>
        <end position="137"/>
    </location>
</feature>
<dbReference type="AlphaFoldDB" id="H3D0X7"/>
<sequence length="569" mass="63801">AALLFTLVPSVVLVLVLVLGRTRRSKPFGQVSSVTEPGCRAWGQSRNQLLRVLDGDVAWLSCPLVSDPSILNSSSHHLSWTRLSGGDVQEQPITFSSSLVQDRHTLVLLPASTSQAGDYRCTLRNRSVCLQATVRLAVLQSEHVVRRVDCEPAVVAETSQVSVPVQDGTVLECPNLQDATRMAAGEPSVRWLYYCEPYPFWNDSQQQDGTSLVIHIFYQRNQGLYYWHGPVPESGAEASDSPGRINVTAVSQSSTPKEPSILHLSPDPAFPVRTKSEVHLVCKALFPHLDSWWGMWWTVDGSPLESCPDRHRFSSSSSNLLDSLGDRTEESVLVIRDFQTEDLQREINCSVANRRGNDTRRAELQQEALLPSVQVGCGLGAALVLMLLLFVIYHVFWLELLLIYRSWFGTKERDSDNKDYDVYISYARNSEDEYFVLSTLRCVLENTFGYSVCILDRDSLPGGVVNDDTLTFVARSRRLLVVVGPGYGRLGSQALLELKAGIDNMALGGHLRVILVQYRRVQRQGWVKELRRARVALTLIRWQGDKSKELTSRFWKQLQLELPVSSASR</sequence>